<evidence type="ECO:0000313" key="4">
    <source>
        <dbReference type="Proteomes" id="UP001429580"/>
    </source>
</evidence>
<accession>A0ABX0V050</accession>
<dbReference type="EMBL" id="JAASQI010000005">
    <property type="protein sequence ID" value="NIJ58552.1"/>
    <property type="molecule type" value="Genomic_DNA"/>
</dbReference>
<protein>
    <submittedName>
        <fullName evidence="3">Flagellar export protein FliJ</fullName>
    </submittedName>
</protein>
<organism evidence="3 4">
    <name type="scientific">Pseudochelatococcus lubricantis</name>
    <dbReference type="NCBI Taxonomy" id="1538102"/>
    <lineage>
        <taxon>Bacteria</taxon>
        <taxon>Pseudomonadati</taxon>
        <taxon>Pseudomonadota</taxon>
        <taxon>Alphaproteobacteria</taxon>
        <taxon>Hyphomicrobiales</taxon>
        <taxon>Chelatococcaceae</taxon>
        <taxon>Pseudochelatococcus</taxon>
    </lineage>
</organism>
<keyword evidence="1" id="KW-0175">Coiled coil</keyword>
<reference evidence="3 4" key="1">
    <citation type="submission" date="2020-03" db="EMBL/GenBank/DDBJ databases">
        <title>Genomic Encyclopedia of Type Strains, Phase IV (KMG-IV): sequencing the most valuable type-strain genomes for metagenomic binning, comparative biology and taxonomic classification.</title>
        <authorList>
            <person name="Goeker M."/>
        </authorList>
    </citation>
    <scope>NUCLEOTIDE SEQUENCE [LARGE SCALE GENOMIC DNA]</scope>
    <source>
        <strain evidence="3 4">DSM 103870</strain>
    </source>
</reference>
<dbReference type="RefSeq" id="WP_166953013.1">
    <property type="nucleotide sequence ID" value="NZ_JAASQI010000005.1"/>
</dbReference>
<comment type="caution">
    <text evidence="3">The sequence shown here is derived from an EMBL/GenBank/DDBJ whole genome shotgun (WGS) entry which is preliminary data.</text>
</comment>
<evidence type="ECO:0000313" key="3">
    <source>
        <dbReference type="EMBL" id="NIJ58552.1"/>
    </source>
</evidence>
<feature type="compositionally biased region" description="Basic and acidic residues" evidence="2">
    <location>
        <begin position="105"/>
        <end position="115"/>
    </location>
</feature>
<evidence type="ECO:0000256" key="1">
    <source>
        <dbReference type="SAM" id="Coils"/>
    </source>
</evidence>
<evidence type="ECO:0000256" key="2">
    <source>
        <dbReference type="SAM" id="MobiDB-lite"/>
    </source>
</evidence>
<proteinExistence type="predicted"/>
<feature type="coiled-coil region" evidence="1">
    <location>
        <begin position="15"/>
        <end position="105"/>
    </location>
</feature>
<keyword evidence="3" id="KW-0282">Flagellum</keyword>
<dbReference type="Proteomes" id="UP001429580">
    <property type="component" value="Unassembled WGS sequence"/>
</dbReference>
<sequence>MKPRSGIIQLKTFRVQEKRRRLAQIEAMIADFQRMAEDLDKEIAAEEKRSGIADVNHFAYPTYARAAAQRRDNLLQSADDLKNQLADAMADLDEALSELRKAEALDDREGVRERPAAVLRTVSA</sequence>
<keyword evidence="3" id="KW-0966">Cell projection</keyword>
<name>A0ABX0V050_9HYPH</name>
<keyword evidence="3" id="KW-0969">Cilium</keyword>
<feature type="region of interest" description="Disordered" evidence="2">
    <location>
        <begin position="105"/>
        <end position="124"/>
    </location>
</feature>
<gene>
    <name evidence="3" type="ORF">FHS82_002400</name>
</gene>
<keyword evidence="4" id="KW-1185">Reference proteome</keyword>